<reference evidence="2 3" key="1">
    <citation type="submission" date="2019-12" db="EMBL/GenBank/DDBJ databases">
        <title>Sporaefaciens musculi gen. nov., sp. nov., a novel bacterium isolated from the caecum of an obese mouse.</title>
        <authorList>
            <person name="Rasmussen T.S."/>
            <person name="Streidl T."/>
            <person name="Hitch T.C.A."/>
            <person name="Wortmann E."/>
            <person name="Deptula P."/>
            <person name="Hansen M."/>
            <person name="Nielsen D.S."/>
            <person name="Clavel T."/>
            <person name="Vogensen F.K."/>
        </authorList>
    </citation>
    <scope>NUCLEOTIDE SEQUENCE [LARGE SCALE GENOMIC DNA]</scope>
    <source>
        <strain evidence="2 3">WCA-9-b2</strain>
    </source>
</reference>
<protein>
    <submittedName>
        <fullName evidence="2">Uncharacterized protein</fullName>
    </submittedName>
</protein>
<dbReference type="AlphaFoldDB" id="A0A7X3MCN6"/>
<accession>A0A7X3MCN6</accession>
<organism evidence="2 3">
    <name type="scientific">Sporofaciens musculi</name>
    <dbReference type="NCBI Taxonomy" id="2681861"/>
    <lineage>
        <taxon>Bacteria</taxon>
        <taxon>Bacillati</taxon>
        <taxon>Bacillota</taxon>
        <taxon>Clostridia</taxon>
        <taxon>Lachnospirales</taxon>
        <taxon>Lachnospiraceae</taxon>
        <taxon>Sporofaciens</taxon>
    </lineage>
</organism>
<evidence type="ECO:0000313" key="2">
    <source>
        <dbReference type="EMBL" id="MXP73966.1"/>
    </source>
</evidence>
<dbReference type="RefSeq" id="WP_159748942.1">
    <property type="nucleotide sequence ID" value="NZ_CATIYY010000379.1"/>
</dbReference>
<proteinExistence type="predicted"/>
<evidence type="ECO:0000256" key="1">
    <source>
        <dbReference type="SAM" id="MobiDB-lite"/>
    </source>
</evidence>
<feature type="region of interest" description="Disordered" evidence="1">
    <location>
        <begin position="1"/>
        <end position="22"/>
    </location>
</feature>
<comment type="caution">
    <text evidence="2">The sequence shown here is derived from an EMBL/GenBank/DDBJ whole genome shotgun (WGS) entry which is preliminary data.</text>
</comment>
<dbReference type="Proteomes" id="UP000460412">
    <property type="component" value="Unassembled WGS sequence"/>
</dbReference>
<name>A0A7X3MCN6_9FIRM</name>
<sequence>MQPERENNSLRRIFSSSKETGKKPVTTLQEKGYLLAGLSFSRTAWLTQASAAD</sequence>
<evidence type="ECO:0000313" key="3">
    <source>
        <dbReference type="Proteomes" id="UP000460412"/>
    </source>
</evidence>
<keyword evidence="3" id="KW-1185">Reference proteome</keyword>
<dbReference type="EMBL" id="WUQX01000001">
    <property type="protein sequence ID" value="MXP73966.1"/>
    <property type="molecule type" value="Genomic_DNA"/>
</dbReference>
<gene>
    <name evidence="2" type="ORF">GN277_00440</name>
</gene>